<evidence type="ECO:0000313" key="4">
    <source>
        <dbReference type="Proteomes" id="UP000295741"/>
    </source>
</evidence>
<feature type="signal peptide" evidence="1">
    <location>
        <begin position="1"/>
        <end position="17"/>
    </location>
</feature>
<dbReference type="NCBIfam" id="NF038128">
    <property type="entry name" value="choice_anch_J"/>
    <property type="match status" value="1"/>
</dbReference>
<name>A0A4R6J310_9BACT</name>
<dbReference type="Pfam" id="PF18942">
    <property type="entry name" value="DUF5689"/>
    <property type="match status" value="1"/>
</dbReference>
<dbReference type="InterPro" id="IPR043744">
    <property type="entry name" value="DUF5689"/>
</dbReference>
<dbReference type="Gene3D" id="2.60.120.200">
    <property type="match status" value="1"/>
</dbReference>
<gene>
    <name evidence="3" type="ORF">BC659_0611</name>
</gene>
<feature type="domain" description="DUF5689" evidence="2">
    <location>
        <begin position="38"/>
        <end position="261"/>
    </location>
</feature>
<keyword evidence="1" id="KW-0732">Signal</keyword>
<proteinExistence type="predicted"/>
<evidence type="ECO:0000259" key="2">
    <source>
        <dbReference type="Pfam" id="PF18942"/>
    </source>
</evidence>
<sequence length="447" mass="49641">MKIKYCFYILLSLPLLTGLTNCQKPIDEPPEYTGPRITANTSIAALKQLHLLNNYEKIMDELIIEGIVVANDLTDNFYKSIVIQDSTAGITLRLDGYALFNVYPVGRKIFVKLKGLWMGDYAGMIQLGAGVDRSDPLSPQLLSIPQPLFERVIVKGPVKQLITSKRVTIQELADTLQSMLITLTQVEFAASDTGKPYADAINKQAVSHTLRTCGTGTVYLRTGGFARFASALTERGHGEITGIYSIFRTQKQLLLRDTSDVHLDGLRCTQAGPKQMFSENFSGQQTDSILQIKDGRNITETGDRYFMARTASGNTYAEITAFATREQSVINWLILPRIDLDFSSNEILRFQTKDGFDNGAVLQVLYSTNYDGGDAPWKARWNKLDAVIAKGSISGYAKDWINSGDISLHSIRGKVFIAFRYEGNDPPAQIGKLTTTFRIDNIQVFGN</sequence>
<reference evidence="3 4" key="1">
    <citation type="submission" date="2019-03" db="EMBL/GenBank/DDBJ databases">
        <title>Genomic Encyclopedia of Archaeal and Bacterial Type Strains, Phase II (KMG-II): from individual species to whole genera.</title>
        <authorList>
            <person name="Goeker M."/>
        </authorList>
    </citation>
    <scope>NUCLEOTIDE SEQUENCE [LARGE SCALE GENOMIC DNA]</scope>
    <source>
        <strain evidence="3 4">DSM 28323</strain>
    </source>
</reference>
<dbReference type="RefSeq" id="WP_133473142.1">
    <property type="nucleotide sequence ID" value="NZ_SNWP01000010.1"/>
</dbReference>
<feature type="chain" id="PRO_5020502778" description="DUF5689 domain-containing protein" evidence="1">
    <location>
        <begin position="18"/>
        <end position="447"/>
    </location>
</feature>
<organism evidence="3 4">
    <name type="scientific">Sediminibacterium goheungense</name>
    <dbReference type="NCBI Taxonomy" id="1086393"/>
    <lineage>
        <taxon>Bacteria</taxon>
        <taxon>Pseudomonadati</taxon>
        <taxon>Bacteroidota</taxon>
        <taxon>Chitinophagia</taxon>
        <taxon>Chitinophagales</taxon>
        <taxon>Chitinophagaceae</taxon>
        <taxon>Sediminibacterium</taxon>
    </lineage>
</organism>
<evidence type="ECO:0000256" key="1">
    <source>
        <dbReference type="SAM" id="SignalP"/>
    </source>
</evidence>
<dbReference type="OrthoDB" id="1492759at2"/>
<protein>
    <recommendedName>
        <fullName evidence="2">DUF5689 domain-containing protein</fullName>
    </recommendedName>
</protein>
<comment type="caution">
    <text evidence="3">The sequence shown here is derived from an EMBL/GenBank/DDBJ whole genome shotgun (WGS) entry which is preliminary data.</text>
</comment>
<dbReference type="Proteomes" id="UP000295741">
    <property type="component" value="Unassembled WGS sequence"/>
</dbReference>
<evidence type="ECO:0000313" key="3">
    <source>
        <dbReference type="EMBL" id="TDO28545.1"/>
    </source>
</evidence>
<dbReference type="AlphaFoldDB" id="A0A4R6J310"/>
<keyword evidence="4" id="KW-1185">Reference proteome</keyword>
<dbReference type="EMBL" id="SNWP01000010">
    <property type="protein sequence ID" value="TDO28545.1"/>
    <property type="molecule type" value="Genomic_DNA"/>
</dbReference>
<accession>A0A4R6J310</accession>